<feature type="region of interest" description="Disordered" evidence="4">
    <location>
        <begin position="343"/>
        <end position="368"/>
    </location>
</feature>
<keyword evidence="1" id="KW-0677">Repeat</keyword>
<sequence length="789" mass="81418">MRVILRDMAKQWQAGRGSPSANSCQPCGTTRSGYVYGSGRCRPNKNSSQQQQQQQSSTPQLPLDVADGPEGFYTLFADIPGLSKPDLSIKLSKERVLTISGTVPTKEAGGSSQRVNFNITLAAVQILPAAWQAFGAAPAFDGQQPAGNNTMLSSSDTEHSVHGPCSPDEQQQEAPRKLAVLGLPWDTTEDTLRLHFSQYGAVEATDIMKDRLSGKSRGFGFVTFSDAAAAARALQVDHTIDGRRCEAKVALPKNLLQGEAAPAAARTTRIFVARIPQSVTDTQFRSYFEKYGRLQDAYMPRDHSRQMYRGIGFVTFASPESVEKVMACKHWLNGHEVAIDRATPKEDGRNGHGAHGAALSAGSAKLGPNSRRSFDNGAGIVGPGLTPLMTYQQQLNQLLADPAAMAASLAGGMRLSEEQQRDFSNAAAELATSHFNAAAAAAAAAAADFNAAAAAAAAEQAAVCSGSPLLPPSTAAMLCGLAGDSCHQSDGSKSPTSLEGAAAANAAASAAAAMAAMAQGMPLPPLSGLQGLLGGLPPGMNPATLQSLTKAAGLFPGAPMPQFPGLPGLGGPLGGMPGLPGADAFASHLFAGLPGMGKAPSVPPPAVPNGSRKSLDSVLHAGASGRRSSENPAIQSVRAGPRIFIGKLTKDTSEADVKEYFGRFGFVMDVYMPKAKDNKAEHRGFGFVTFETDAAIKRVVGAGTHKLKGSTIAIDIAMPKLDEEVGLDGFGNAAGAGMQANNAALAGFGGMGRGGPLGNGQSFDAMAAGMMAAAAAAQQYSARSSLPIM</sequence>
<gene>
    <name evidence="6" type="ORF">OEZ85_005879</name>
</gene>
<dbReference type="PANTHER" id="PTHR48032">
    <property type="entry name" value="RNA-BINDING PROTEIN MUSASHI HOMOLOG RBP6"/>
    <property type="match status" value="1"/>
</dbReference>
<feature type="region of interest" description="Disordered" evidence="4">
    <location>
        <begin position="145"/>
        <end position="174"/>
    </location>
</feature>
<evidence type="ECO:0000256" key="2">
    <source>
        <dbReference type="ARBA" id="ARBA00022884"/>
    </source>
</evidence>
<dbReference type="PANTHER" id="PTHR48032:SF6">
    <property type="entry name" value="RNA-BINDING (RRM_RBD_RNP MOTIFS) FAMILY PROTEIN"/>
    <property type="match status" value="1"/>
</dbReference>
<dbReference type="Gene3D" id="3.30.70.330">
    <property type="match status" value="3"/>
</dbReference>
<dbReference type="Proteomes" id="UP001244341">
    <property type="component" value="Chromosome 11b"/>
</dbReference>
<evidence type="ECO:0000256" key="3">
    <source>
        <dbReference type="PROSITE-ProRule" id="PRU00176"/>
    </source>
</evidence>
<accession>A0ABY8UFG6</accession>
<feature type="region of interest" description="Disordered" evidence="4">
    <location>
        <begin position="40"/>
        <end position="64"/>
    </location>
</feature>
<evidence type="ECO:0000256" key="4">
    <source>
        <dbReference type="SAM" id="MobiDB-lite"/>
    </source>
</evidence>
<dbReference type="Gene3D" id="2.60.40.790">
    <property type="match status" value="1"/>
</dbReference>
<dbReference type="InterPro" id="IPR035979">
    <property type="entry name" value="RBD_domain_sf"/>
</dbReference>
<organism evidence="6 7">
    <name type="scientific">Tetradesmus obliquus</name>
    <name type="common">Green alga</name>
    <name type="synonym">Acutodesmus obliquus</name>
    <dbReference type="NCBI Taxonomy" id="3088"/>
    <lineage>
        <taxon>Eukaryota</taxon>
        <taxon>Viridiplantae</taxon>
        <taxon>Chlorophyta</taxon>
        <taxon>core chlorophytes</taxon>
        <taxon>Chlorophyceae</taxon>
        <taxon>CS clade</taxon>
        <taxon>Sphaeropleales</taxon>
        <taxon>Scenedesmaceae</taxon>
        <taxon>Tetradesmus</taxon>
    </lineage>
</organism>
<feature type="domain" description="RRM" evidence="5">
    <location>
        <begin position="268"/>
        <end position="344"/>
    </location>
</feature>
<feature type="domain" description="RRM" evidence="5">
    <location>
        <begin position="641"/>
        <end position="719"/>
    </location>
</feature>
<name>A0ABY8UFG6_TETOB</name>
<proteinExistence type="predicted"/>
<dbReference type="InterPro" id="IPR008978">
    <property type="entry name" value="HSP20-like_chaperone"/>
</dbReference>
<dbReference type="PROSITE" id="PS50102">
    <property type="entry name" value="RRM"/>
    <property type="match status" value="3"/>
</dbReference>
<feature type="compositionally biased region" description="Polar residues" evidence="4">
    <location>
        <begin position="145"/>
        <end position="155"/>
    </location>
</feature>
<dbReference type="InterPro" id="IPR012677">
    <property type="entry name" value="Nucleotide-bd_a/b_plait_sf"/>
</dbReference>
<feature type="compositionally biased region" description="Low complexity" evidence="4">
    <location>
        <begin position="355"/>
        <end position="367"/>
    </location>
</feature>
<feature type="compositionally biased region" description="Low complexity" evidence="4">
    <location>
        <begin position="47"/>
        <end position="57"/>
    </location>
</feature>
<dbReference type="CDD" id="cd00298">
    <property type="entry name" value="ACD_sHsps_p23-like"/>
    <property type="match status" value="1"/>
</dbReference>
<dbReference type="InterPro" id="IPR000504">
    <property type="entry name" value="RRM_dom"/>
</dbReference>
<evidence type="ECO:0000256" key="1">
    <source>
        <dbReference type="ARBA" id="ARBA00022737"/>
    </source>
</evidence>
<dbReference type="SMART" id="SM00360">
    <property type="entry name" value="RRM"/>
    <property type="match status" value="3"/>
</dbReference>
<evidence type="ECO:0000259" key="5">
    <source>
        <dbReference type="PROSITE" id="PS50102"/>
    </source>
</evidence>
<dbReference type="Pfam" id="PF00076">
    <property type="entry name" value="RRM_1"/>
    <property type="match status" value="3"/>
</dbReference>
<evidence type="ECO:0000313" key="6">
    <source>
        <dbReference type="EMBL" id="WIA20007.1"/>
    </source>
</evidence>
<protein>
    <recommendedName>
        <fullName evidence="5">RRM domain-containing protein</fullName>
    </recommendedName>
</protein>
<reference evidence="6 7" key="1">
    <citation type="submission" date="2023-05" db="EMBL/GenBank/DDBJ databases">
        <title>A 100% complete, gapless, phased diploid assembly of the Scenedesmus obliquus UTEX 3031 genome.</title>
        <authorList>
            <person name="Biondi T.C."/>
            <person name="Hanschen E.R."/>
            <person name="Kwon T."/>
            <person name="Eng W."/>
            <person name="Kruse C.P.S."/>
            <person name="Koehler S.I."/>
            <person name="Kunde Y."/>
            <person name="Gleasner C.D."/>
            <person name="You Mak K.T."/>
            <person name="Polle J."/>
            <person name="Hovde B.T."/>
            <person name="Starkenburg S.R."/>
        </authorList>
    </citation>
    <scope>NUCLEOTIDE SEQUENCE [LARGE SCALE GENOMIC DNA]</scope>
    <source>
        <strain evidence="6 7">DOE0152z</strain>
    </source>
</reference>
<dbReference type="EMBL" id="CP126218">
    <property type="protein sequence ID" value="WIA20007.1"/>
    <property type="molecule type" value="Genomic_DNA"/>
</dbReference>
<keyword evidence="7" id="KW-1185">Reference proteome</keyword>
<feature type="domain" description="RRM" evidence="5">
    <location>
        <begin position="176"/>
        <end position="254"/>
    </location>
</feature>
<dbReference type="SUPFAM" id="SSF54928">
    <property type="entry name" value="RNA-binding domain, RBD"/>
    <property type="match status" value="3"/>
</dbReference>
<evidence type="ECO:0000313" key="7">
    <source>
        <dbReference type="Proteomes" id="UP001244341"/>
    </source>
</evidence>
<keyword evidence="2 3" id="KW-0694">RNA-binding</keyword>